<evidence type="ECO:0000313" key="1">
    <source>
        <dbReference type="EMBL" id="WRL44500.1"/>
    </source>
</evidence>
<keyword evidence="2" id="KW-1185">Reference proteome</keyword>
<gene>
    <name evidence="1" type="ORF">U5817_14925</name>
</gene>
<name>A0ABZ1AF52_AROEV</name>
<dbReference type="Pfam" id="PF11445">
    <property type="entry name" value="DUF2894"/>
    <property type="match status" value="1"/>
</dbReference>
<organism evidence="1 2">
    <name type="scientific">Aromatoleum evansii</name>
    <name type="common">Azoarcus evansii</name>
    <dbReference type="NCBI Taxonomy" id="59406"/>
    <lineage>
        <taxon>Bacteria</taxon>
        <taxon>Pseudomonadati</taxon>
        <taxon>Pseudomonadota</taxon>
        <taxon>Betaproteobacteria</taxon>
        <taxon>Rhodocyclales</taxon>
        <taxon>Rhodocyclaceae</taxon>
        <taxon>Aromatoleum</taxon>
    </lineage>
</organism>
<reference evidence="1 2" key="1">
    <citation type="submission" date="2023-12" db="EMBL/GenBank/DDBJ databases">
        <title>A. evansii MAY27, complete genome.</title>
        <authorList>
            <person name="Wang Y."/>
        </authorList>
    </citation>
    <scope>NUCLEOTIDE SEQUENCE [LARGE SCALE GENOMIC DNA]</scope>
    <source>
        <strain evidence="1 2">MAY27</strain>
    </source>
</reference>
<sequence length="261" mass="28108">MAEAGSSGAPAVGLRPGADTGALIEALRAQNAERFDPVGFRFIETLARRAAACSDAARGVLERRLAKALSDYRERLDAAGLRAGDALERGIARFPESADTLRQCREAGDLAGLQRLLARLAGQGGLSPLSGLLAHICRHTPEGASGDAAHGGHRAGAAFTAPPELKSLSYFRSTWSRLSLDRQLSDAFAQAPENAGPLNSHHLVLQALGQMRDISPEYLRQFMSYVDALLWLDQADSNRIPVRSSVTRKSTVRGERDKKRK</sequence>
<evidence type="ECO:0000313" key="2">
    <source>
        <dbReference type="Proteomes" id="UP001626593"/>
    </source>
</evidence>
<dbReference type="EMBL" id="CP141259">
    <property type="protein sequence ID" value="WRL44500.1"/>
    <property type="molecule type" value="Genomic_DNA"/>
</dbReference>
<dbReference type="Proteomes" id="UP001626593">
    <property type="component" value="Chromosome"/>
</dbReference>
<dbReference type="InterPro" id="IPR021549">
    <property type="entry name" value="DUF2894"/>
</dbReference>
<accession>A0ABZ1AF52</accession>
<protein>
    <submittedName>
        <fullName evidence="1">DUF2894 domain-containing protein</fullName>
    </submittedName>
</protein>
<dbReference type="RefSeq" id="WP_407277860.1">
    <property type="nucleotide sequence ID" value="NZ_CP141259.1"/>
</dbReference>
<proteinExistence type="predicted"/>